<sequence length="272" mass="31282">MEAEMQMMKDALIDILEQLKSKGKGNKVLRDEASLMWNDEEYDEHNLQGSKQGEKEGLVMRTMYDGPQIPFPIFDGSNFCQWRGKCEQYFQLEEVLDAQKVKMILLYIKGKAFSIFKPPNQATKDERRAKGLCMLCGEKWSPYHKASCKVISRVNVIVLEVVEMYEPANTILEANLEDISPSDEEINIFVNAVWDIGDNHTMYLQATIKKQEILMLVDSGSTHNFLSEALMKKLGLSTQYIGPHYATVANDALMEINYKCFMVKWVVQQHEF</sequence>
<organism evidence="1 2">
    <name type="scientific">Bauhinia variegata</name>
    <name type="common">Purple orchid tree</name>
    <name type="synonym">Phanera variegata</name>
    <dbReference type="NCBI Taxonomy" id="167791"/>
    <lineage>
        <taxon>Eukaryota</taxon>
        <taxon>Viridiplantae</taxon>
        <taxon>Streptophyta</taxon>
        <taxon>Embryophyta</taxon>
        <taxon>Tracheophyta</taxon>
        <taxon>Spermatophyta</taxon>
        <taxon>Magnoliopsida</taxon>
        <taxon>eudicotyledons</taxon>
        <taxon>Gunneridae</taxon>
        <taxon>Pentapetalae</taxon>
        <taxon>rosids</taxon>
        <taxon>fabids</taxon>
        <taxon>Fabales</taxon>
        <taxon>Fabaceae</taxon>
        <taxon>Cercidoideae</taxon>
        <taxon>Cercideae</taxon>
        <taxon>Bauhiniinae</taxon>
        <taxon>Bauhinia</taxon>
    </lineage>
</organism>
<dbReference type="Proteomes" id="UP000828941">
    <property type="component" value="Chromosome 9"/>
</dbReference>
<proteinExistence type="predicted"/>
<accession>A0ACB9MJ79</accession>
<reference evidence="1 2" key="1">
    <citation type="journal article" date="2022" name="DNA Res.">
        <title>Chromosomal-level genome assembly of the orchid tree Bauhinia variegata (Leguminosae; Cercidoideae) supports the allotetraploid origin hypothesis of Bauhinia.</title>
        <authorList>
            <person name="Zhong Y."/>
            <person name="Chen Y."/>
            <person name="Zheng D."/>
            <person name="Pang J."/>
            <person name="Liu Y."/>
            <person name="Luo S."/>
            <person name="Meng S."/>
            <person name="Qian L."/>
            <person name="Wei D."/>
            <person name="Dai S."/>
            <person name="Zhou R."/>
        </authorList>
    </citation>
    <scope>NUCLEOTIDE SEQUENCE [LARGE SCALE GENOMIC DNA]</scope>
    <source>
        <strain evidence="1">BV-YZ2020</strain>
    </source>
</reference>
<gene>
    <name evidence="1" type="ORF">L6164_023619</name>
</gene>
<dbReference type="EMBL" id="CM039434">
    <property type="protein sequence ID" value="KAI4324053.1"/>
    <property type="molecule type" value="Genomic_DNA"/>
</dbReference>
<keyword evidence="2" id="KW-1185">Reference proteome</keyword>
<protein>
    <submittedName>
        <fullName evidence="1">Uncharacterized protein</fullName>
    </submittedName>
</protein>
<evidence type="ECO:0000313" key="1">
    <source>
        <dbReference type="EMBL" id="KAI4324053.1"/>
    </source>
</evidence>
<comment type="caution">
    <text evidence="1">The sequence shown here is derived from an EMBL/GenBank/DDBJ whole genome shotgun (WGS) entry which is preliminary data.</text>
</comment>
<name>A0ACB9MJ79_BAUVA</name>
<evidence type="ECO:0000313" key="2">
    <source>
        <dbReference type="Proteomes" id="UP000828941"/>
    </source>
</evidence>